<dbReference type="Proteomes" id="UP000256695">
    <property type="component" value="Unassembled WGS sequence"/>
</dbReference>
<gene>
    <name evidence="1" type="ORF">CQA57_07070</name>
</gene>
<evidence type="ECO:0000313" key="1">
    <source>
        <dbReference type="EMBL" id="RDU72357.1"/>
    </source>
</evidence>
<proteinExistence type="predicted"/>
<reference evidence="1 2" key="1">
    <citation type="submission" date="2018-04" db="EMBL/GenBank/DDBJ databases">
        <title>Novel Campyloabacter and Helicobacter Species and Strains.</title>
        <authorList>
            <person name="Mannion A.J."/>
            <person name="Shen Z."/>
            <person name="Fox J.G."/>
        </authorList>
    </citation>
    <scope>NUCLEOTIDE SEQUENCE [LARGE SCALE GENOMIC DNA]</scope>
    <source>
        <strain evidence="1 2">MIT 04-9362</strain>
    </source>
</reference>
<sequence>MSFLTKPEEVRLIDIKKIDFGDMIDVISLFRKDRISNTLYNIFGGIINKQIDDKKHKKNEIPYIVFNNNPLTINVEFNAFILGLADFFTDETRDIFIDDCKLSSENLAKKSKVKSNSCLIDCLEFASRILYLSGNSTLKNFQFYKPIVYKFKDKDSDIFFQMAGIFFLKDKIYDLLNKVDIEDNLVIKNLELLETIYQDNFEQIAFANKECSEFWNKKSPKNIKKQVLLAL</sequence>
<keyword evidence="2" id="KW-1185">Reference proteome</keyword>
<dbReference type="RefSeq" id="WP_115579540.1">
    <property type="nucleotide sequence ID" value="NZ_NXLX01000021.1"/>
</dbReference>
<accession>A0A3D8J4C9</accession>
<dbReference type="EMBL" id="NXLX01000021">
    <property type="protein sequence ID" value="RDU72357.1"/>
    <property type="molecule type" value="Genomic_DNA"/>
</dbReference>
<evidence type="ECO:0000313" key="2">
    <source>
        <dbReference type="Proteomes" id="UP000256695"/>
    </source>
</evidence>
<protein>
    <submittedName>
        <fullName evidence="1">Uncharacterized protein</fullName>
    </submittedName>
</protein>
<name>A0A3D8J4C9_9HELI</name>
<dbReference type="AlphaFoldDB" id="A0A3D8J4C9"/>
<organism evidence="1 2">
    <name type="scientific">Helicobacter anseris</name>
    <dbReference type="NCBI Taxonomy" id="375926"/>
    <lineage>
        <taxon>Bacteria</taxon>
        <taxon>Pseudomonadati</taxon>
        <taxon>Campylobacterota</taxon>
        <taxon>Epsilonproteobacteria</taxon>
        <taxon>Campylobacterales</taxon>
        <taxon>Helicobacteraceae</taxon>
        <taxon>Helicobacter</taxon>
    </lineage>
</organism>
<comment type="caution">
    <text evidence="1">The sequence shown here is derived from an EMBL/GenBank/DDBJ whole genome shotgun (WGS) entry which is preliminary data.</text>
</comment>